<dbReference type="EMBL" id="SWKU01000014">
    <property type="protein sequence ID" value="KAF3000945.1"/>
    <property type="molecule type" value="Genomic_DNA"/>
</dbReference>
<evidence type="ECO:0000313" key="2">
    <source>
        <dbReference type="EMBL" id="KAF3000945.1"/>
    </source>
</evidence>
<dbReference type="Pfam" id="PF24476">
    <property type="entry name" value="DUF7580"/>
    <property type="match status" value="1"/>
</dbReference>
<evidence type="ECO:0000259" key="1">
    <source>
        <dbReference type="Pfam" id="PF24476"/>
    </source>
</evidence>
<reference evidence="2" key="1">
    <citation type="submission" date="2019-04" db="EMBL/GenBank/DDBJ databases">
        <title>Sequencing of skin fungus with MAO and IRED activity.</title>
        <authorList>
            <person name="Marsaioli A.J."/>
            <person name="Bonatto J.M.C."/>
            <person name="Reis Junior O."/>
        </authorList>
    </citation>
    <scope>NUCLEOTIDE SEQUENCE</scope>
    <source>
        <strain evidence="2">30M1</strain>
    </source>
</reference>
<proteinExistence type="predicted"/>
<organism evidence="2 3">
    <name type="scientific">Curvularia kusanoi</name>
    <name type="common">Cochliobolus kusanoi</name>
    <dbReference type="NCBI Taxonomy" id="90978"/>
    <lineage>
        <taxon>Eukaryota</taxon>
        <taxon>Fungi</taxon>
        <taxon>Dikarya</taxon>
        <taxon>Ascomycota</taxon>
        <taxon>Pezizomycotina</taxon>
        <taxon>Dothideomycetes</taxon>
        <taxon>Pleosporomycetidae</taxon>
        <taxon>Pleosporales</taxon>
        <taxon>Pleosporineae</taxon>
        <taxon>Pleosporaceae</taxon>
        <taxon>Curvularia</taxon>
    </lineage>
</organism>
<dbReference type="PANTHER" id="PTHR35186">
    <property type="entry name" value="ANK_REP_REGION DOMAIN-CONTAINING PROTEIN"/>
    <property type="match status" value="1"/>
</dbReference>
<dbReference type="InterPro" id="IPR056002">
    <property type="entry name" value="DUF7580"/>
</dbReference>
<dbReference type="AlphaFoldDB" id="A0A9P4TD94"/>
<dbReference type="Proteomes" id="UP000801428">
    <property type="component" value="Unassembled WGS sequence"/>
</dbReference>
<protein>
    <recommendedName>
        <fullName evidence="1">DUF7580 domain-containing protein</fullName>
    </recommendedName>
</protein>
<dbReference type="OrthoDB" id="3565018at2759"/>
<name>A0A9P4TD94_CURKU</name>
<sequence length="560" mass="63406">MSGVEVAGLVLGALPLLLAGLQFYGEGIAVTKRYWKYREEVNSLLDDLKAESAVYQNSIETLLLGVVDSRDVTEFLANPGGELWKAAAFERKLRKRLGASYDPYLSTILKLRNTAEAFKERLKLSDSGQAFHAFKEHYKRLKFSLSKSDYADLMNTFRNANTVLHRLTFQRQNIESQQRRDRFPCPDFQTINEGAKGFFSVLSSGWTCQCQAAHAVSLRLEPRMEDVSSDDEVDEDHGFTMRDPFHVLFQYGYRDTVTPSIDVSPWDWDEADIHVIRGDLASKSTCRMNSGKGVRFASEARKAVKAALQPEANLQLIKDLCTALQNLQKPQRDVCLTLLAKEIAKQKYELKIYPTPLPPQDTKQWTVVTLRSALKRGRRFPKRDRVRLAVTLASSVLQLHETPWLDDSWGIDNIYFVERPGSNAYDQPFVLRGLDPILSTLKESVPKHLSRMIQNRPLFALGVTLIELWYGKSLTDLHEDEDGPHGTGDAQIEFITKLNTAYRLADELADDAGAKYSDAVRRCIRCDFSLRANSLEDVELQKAVFHGVVSQLKATQDFMG</sequence>
<dbReference type="PANTHER" id="PTHR35186:SF4">
    <property type="entry name" value="PRION-INHIBITION AND PROPAGATION HELO DOMAIN-CONTAINING PROTEIN"/>
    <property type="match status" value="1"/>
</dbReference>
<comment type="caution">
    <text evidence="2">The sequence shown here is derived from an EMBL/GenBank/DDBJ whole genome shotgun (WGS) entry which is preliminary data.</text>
</comment>
<keyword evidence="3" id="KW-1185">Reference proteome</keyword>
<accession>A0A9P4TD94</accession>
<gene>
    <name evidence="2" type="ORF">E8E13_008963</name>
</gene>
<feature type="domain" description="DUF7580" evidence="1">
    <location>
        <begin position="191"/>
        <end position="554"/>
    </location>
</feature>
<evidence type="ECO:0000313" key="3">
    <source>
        <dbReference type="Proteomes" id="UP000801428"/>
    </source>
</evidence>